<dbReference type="InterPro" id="IPR007210">
    <property type="entry name" value="ABC_Gly_betaine_transp_sub-bd"/>
</dbReference>
<dbReference type="SUPFAM" id="SSF53850">
    <property type="entry name" value="Periplasmic binding protein-like II"/>
    <property type="match status" value="1"/>
</dbReference>
<evidence type="ECO:0000313" key="3">
    <source>
        <dbReference type="EMBL" id="EKX61301.1"/>
    </source>
</evidence>
<accession>L1KKJ4</accession>
<dbReference type="GO" id="GO:0043190">
    <property type="term" value="C:ATP-binding cassette (ABC) transporter complex"/>
    <property type="evidence" value="ECO:0007669"/>
    <property type="project" value="InterPro"/>
</dbReference>
<reference evidence="3 4" key="1">
    <citation type="submission" date="2012-11" db="EMBL/GenBank/DDBJ databases">
        <authorList>
            <person name="Huguet-Tapia J.C."/>
            <person name="Durkin A.S."/>
            <person name="Pettis G.S."/>
            <person name="Badger J.H."/>
        </authorList>
    </citation>
    <scope>NUCLEOTIDE SEQUENCE [LARGE SCALE GENOMIC DNA]</scope>
    <source>
        <strain evidence="3 4">91-03</strain>
    </source>
</reference>
<dbReference type="Gene3D" id="3.40.190.120">
    <property type="entry name" value="Osmoprotection protein (prox), domain 2"/>
    <property type="match status" value="1"/>
</dbReference>
<evidence type="ECO:0000259" key="2">
    <source>
        <dbReference type="Pfam" id="PF04069"/>
    </source>
</evidence>
<dbReference type="Gene3D" id="3.40.190.10">
    <property type="entry name" value="Periplasmic binding protein-like II"/>
    <property type="match status" value="1"/>
</dbReference>
<protein>
    <recommendedName>
        <fullName evidence="2">ABC-type glycine betaine transport system substrate-binding domain-containing protein</fullName>
    </recommendedName>
</protein>
<feature type="domain" description="ABC-type glycine betaine transport system substrate-binding" evidence="2">
    <location>
        <begin position="33"/>
        <end position="137"/>
    </location>
</feature>
<evidence type="ECO:0000256" key="1">
    <source>
        <dbReference type="SAM" id="MobiDB-lite"/>
    </source>
</evidence>
<comment type="caution">
    <text evidence="3">The sequence shown here is derived from an EMBL/GenBank/DDBJ whole genome shotgun (WGS) entry which is preliminary data.</text>
</comment>
<gene>
    <name evidence="3" type="ORF">STRIP9103_03504</name>
</gene>
<dbReference type="EMBL" id="AEJC01000607">
    <property type="protein sequence ID" value="EKX61301.1"/>
    <property type="molecule type" value="Genomic_DNA"/>
</dbReference>
<dbReference type="Proteomes" id="UP000010411">
    <property type="component" value="Unassembled WGS sequence"/>
</dbReference>
<proteinExistence type="predicted"/>
<organism evidence="3 4">
    <name type="scientific">Streptomyces ipomoeae 91-03</name>
    <dbReference type="NCBI Taxonomy" id="698759"/>
    <lineage>
        <taxon>Bacteria</taxon>
        <taxon>Bacillati</taxon>
        <taxon>Actinomycetota</taxon>
        <taxon>Actinomycetes</taxon>
        <taxon>Kitasatosporales</taxon>
        <taxon>Streptomycetaceae</taxon>
        <taxon>Streptomyces</taxon>
    </lineage>
</organism>
<feature type="region of interest" description="Disordered" evidence="1">
    <location>
        <begin position="125"/>
        <end position="165"/>
    </location>
</feature>
<feature type="compositionally biased region" description="Polar residues" evidence="1">
    <location>
        <begin position="154"/>
        <end position="165"/>
    </location>
</feature>
<evidence type="ECO:0000313" key="4">
    <source>
        <dbReference type="Proteomes" id="UP000010411"/>
    </source>
</evidence>
<dbReference type="GO" id="GO:0022857">
    <property type="term" value="F:transmembrane transporter activity"/>
    <property type="evidence" value="ECO:0007669"/>
    <property type="project" value="InterPro"/>
</dbReference>
<dbReference type="AlphaFoldDB" id="L1KKJ4"/>
<name>L1KKJ4_9ACTN</name>
<keyword evidence="4" id="KW-1185">Reference proteome</keyword>
<dbReference type="PATRIC" id="fig|698759.3.peg.7969"/>
<sequence length="165" mass="17543">MVDGDATGMTGARGATIELINLTKRYPGSRPFQAAGAKVIDRTGIQGSFGAREAVRSGDADAMYEYTGTAWITYQGNSTPVADPRRQWKAVRGADLRNGLSRLPPSALNNTYALALNRANAARYRTKSLSDVAEPAARDTASTPRRRRGAVCTGRSSPPTGASPR</sequence>
<dbReference type="Pfam" id="PF04069">
    <property type="entry name" value="OpuAC"/>
    <property type="match status" value="1"/>
</dbReference>